<evidence type="ECO:0000256" key="4">
    <source>
        <dbReference type="ARBA" id="ARBA00022764"/>
    </source>
</evidence>
<dbReference type="RefSeq" id="WP_008842983.1">
    <property type="nucleotide sequence ID" value="NZ_BAEN01000015.1"/>
</dbReference>
<dbReference type="eggNOG" id="COG1651">
    <property type="taxonomic scope" value="Bacteria"/>
</dbReference>
<dbReference type="Pfam" id="PF13098">
    <property type="entry name" value="Thioredoxin_2"/>
    <property type="match status" value="1"/>
</dbReference>
<feature type="domain" description="Disulphide bond isomerase DsbC/G N-terminal" evidence="8">
    <location>
        <begin position="63"/>
        <end position="119"/>
    </location>
</feature>
<reference evidence="10 11" key="1">
    <citation type="journal article" date="2017" name="Antonie Van Leeuwenhoek">
        <title>Rhizobium rhizosphaerae sp. nov., a novel species isolated from rice rhizosphere.</title>
        <authorList>
            <person name="Zhao J.J."/>
            <person name="Zhang J."/>
            <person name="Zhang R.J."/>
            <person name="Zhang C.W."/>
            <person name="Yin H.Q."/>
            <person name="Zhang X.X."/>
        </authorList>
    </citation>
    <scope>NUCLEOTIDE SEQUENCE [LARGE SCALE GENOMIC DNA]</scope>
    <source>
        <strain evidence="10 11">E3</strain>
    </source>
</reference>
<keyword evidence="5" id="KW-1015">Disulfide bond</keyword>
<proteinExistence type="inferred from homology"/>
<evidence type="ECO:0000313" key="10">
    <source>
        <dbReference type="EMBL" id="GAC13163.1"/>
    </source>
</evidence>
<evidence type="ECO:0000259" key="8">
    <source>
        <dbReference type="Pfam" id="PF10411"/>
    </source>
</evidence>
<dbReference type="InterPro" id="IPR033954">
    <property type="entry name" value="DiS-bond_Isoase_DsbC/G"/>
</dbReference>
<comment type="subcellular location">
    <subcellularLocation>
        <location evidence="1 7">Periplasm</location>
    </subcellularLocation>
</comment>
<keyword evidence="3 7" id="KW-0732">Signal</keyword>
<dbReference type="PANTHER" id="PTHR35272">
    <property type="entry name" value="THIOL:DISULFIDE INTERCHANGE PROTEIN DSBC-RELATED"/>
    <property type="match status" value="1"/>
</dbReference>
<dbReference type="Gene3D" id="3.40.30.10">
    <property type="entry name" value="Glutaredoxin"/>
    <property type="match status" value="1"/>
</dbReference>
<keyword evidence="6 7" id="KW-0676">Redox-active center</keyword>
<evidence type="ECO:0000256" key="3">
    <source>
        <dbReference type="ARBA" id="ARBA00022729"/>
    </source>
</evidence>
<evidence type="ECO:0000259" key="9">
    <source>
        <dbReference type="Pfam" id="PF13098"/>
    </source>
</evidence>
<dbReference type="Pfam" id="PF10411">
    <property type="entry name" value="DsbC_N"/>
    <property type="match status" value="1"/>
</dbReference>
<dbReference type="InterPro" id="IPR036249">
    <property type="entry name" value="Thioredoxin-like_sf"/>
</dbReference>
<dbReference type="SUPFAM" id="SSF52833">
    <property type="entry name" value="Thioredoxin-like"/>
    <property type="match status" value="1"/>
</dbReference>
<comment type="caution">
    <text evidence="10">The sequence shown here is derived from an EMBL/GenBank/DDBJ whole genome shotgun (WGS) entry which is preliminary data.</text>
</comment>
<gene>
    <name evidence="10" type="primary">dsbC</name>
    <name evidence="10" type="ORF">GLIP_0517</name>
</gene>
<comment type="similarity">
    <text evidence="2 7">Belongs to the thioredoxin family. DsbC subfamily.</text>
</comment>
<name>K6Y924_9ALTE</name>
<feature type="chain" id="PRO_5010004563" description="Thiol:disulfide interchange protein" evidence="7">
    <location>
        <begin position="26"/>
        <end position="274"/>
    </location>
</feature>
<dbReference type="GO" id="GO:0016853">
    <property type="term" value="F:isomerase activity"/>
    <property type="evidence" value="ECO:0007669"/>
    <property type="project" value="UniProtKB-KW"/>
</dbReference>
<dbReference type="AlphaFoldDB" id="K6Y924"/>
<keyword evidence="11" id="KW-1185">Reference proteome</keyword>
<dbReference type="Proteomes" id="UP000006334">
    <property type="component" value="Unassembled WGS sequence"/>
</dbReference>
<evidence type="ECO:0000256" key="5">
    <source>
        <dbReference type="ARBA" id="ARBA00023157"/>
    </source>
</evidence>
<dbReference type="InterPro" id="IPR009094">
    <property type="entry name" value="DiS-bond_isomerase_DsbC/G_N_sf"/>
</dbReference>
<evidence type="ECO:0000313" key="11">
    <source>
        <dbReference type="Proteomes" id="UP000006334"/>
    </source>
</evidence>
<dbReference type="InterPro" id="IPR012336">
    <property type="entry name" value="Thioredoxin-like_fold"/>
</dbReference>
<dbReference type="Gene3D" id="3.10.450.70">
    <property type="entry name" value="Disulphide bond isomerase, DsbC/G, N-terminal"/>
    <property type="match status" value="1"/>
</dbReference>
<dbReference type="STRING" id="1127673.GLIP_0517"/>
<evidence type="ECO:0000256" key="7">
    <source>
        <dbReference type="RuleBase" id="RU364038"/>
    </source>
</evidence>
<organism evidence="10 11">
    <name type="scientific">Aliiglaciecola lipolytica E3</name>
    <dbReference type="NCBI Taxonomy" id="1127673"/>
    <lineage>
        <taxon>Bacteria</taxon>
        <taxon>Pseudomonadati</taxon>
        <taxon>Pseudomonadota</taxon>
        <taxon>Gammaproteobacteria</taxon>
        <taxon>Alteromonadales</taxon>
        <taxon>Alteromonadaceae</taxon>
        <taxon>Aliiglaciecola</taxon>
    </lineage>
</organism>
<feature type="domain" description="Thioredoxin-like fold" evidence="9">
    <location>
        <begin position="148"/>
        <end position="271"/>
    </location>
</feature>
<dbReference type="EMBL" id="BAEN01000015">
    <property type="protein sequence ID" value="GAC13163.1"/>
    <property type="molecule type" value="Genomic_DNA"/>
</dbReference>
<accession>K6Y924</accession>
<evidence type="ECO:0000256" key="2">
    <source>
        <dbReference type="ARBA" id="ARBA00009813"/>
    </source>
</evidence>
<comment type="function">
    <text evidence="7">Required for disulfide bond formation in some periplasmic proteins. Acts by transferring its disulfide bond to other proteins and is reduced in the process.</text>
</comment>
<evidence type="ECO:0000256" key="1">
    <source>
        <dbReference type="ARBA" id="ARBA00004418"/>
    </source>
</evidence>
<dbReference type="GO" id="GO:0042597">
    <property type="term" value="C:periplasmic space"/>
    <property type="evidence" value="ECO:0007669"/>
    <property type="project" value="UniProtKB-SubCell"/>
</dbReference>
<sequence length="274" mass="29971">MKTWIKALISVIALSVIAVSAIAMMKDKPESTDKADSEKVVSKEQTQKVIAQQKTQSGLSDYAGAKRKLENVLGLKVYAIGDSPVPGLVQVSTNQGLFYTSEDGKYLVSGRIFNVDAGMRNETDVTLSTLRLEGISDFSDEDVIEFKAENEQYVVNVFTDITCGYCRKLHREMEDYNKNGITVRYLAYPRGGLNSKAYLDMVSVWCADDKQEALTAAKSGDSVEGMSCENKVADEYAFGMRIGVNGTPNIILPNGSLIGGYMPAEALLQKLSEI</sequence>
<keyword evidence="10" id="KW-0413">Isomerase</keyword>
<dbReference type="NCBIfam" id="NF008129">
    <property type="entry name" value="PRK10877.1"/>
    <property type="match status" value="1"/>
</dbReference>
<protein>
    <recommendedName>
        <fullName evidence="7">Thiol:disulfide interchange protein</fullName>
    </recommendedName>
</protein>
<evidence type="ECO:0000256" key="6">
    <source>
        <dbReference type="ARBA" id="ARBA00023284"/>
    </source>
</evidence>
<keyword evidence="4 7" id="KW-0574">Periplasm</keyword>
<dbReference type="CDD" id="cd03020">
    <property type="entry name" value="DsbA_DsbC_DsbG"/>
    <property type="match status" value="1"/>
</dbReference>
<feature type="signal peptide" evidence="7">
    <location>
        <begin position="1"/>
        <end position="25"/>
    </location>
</feature>
<dbReference type="PANTHER" id="PTHR35272:SF3">
    <property type="entry name" value="THIOL:DISULFIDE INTERCHANGE PROTEIN DSBC"/>
    <property type="match status" value="1"/>
</dbReference>
<dbReference type="SUPFAM" id="SSF54423">
    <property type="entry name" value="DsbC/DsbG N-terminal domain-like"/>
    <property type="match status" value="1"/>
</dbReference>
<dbReference type="InterPro" id="IPR018950">
    <property type="entry name" value="DiS-bond_isomerase_DsbC/G_N"/>
</dbReference>
<dbReference type="InterPro" id="IPR051470">
    <property type="entry name" value="Thiol:disulfide_interchange"/>
</dbReference>